<feature type="region of interest" description="Disordered" evidence="12">
    <location>
        <begin position="307"/>
        <end position="333"/>
    </location>
</feature>
<dbReference type="InterPro" id="IPR027417">
    <property type="entry name" value="P-loop_NTPase"/>
</dbReference>
<evidence type="ECO:0000256" key="6">
    <source>
        <dbReference type="ARBA" id="ARBA00022806"/>
    </source>
</evidence>
<comment type="function">
    <text evidence="11">ATP-binding RNA helicase involved in translation initiation. Part of the 43S pre-initiation complex that is required for efficient initiation on mRNAs of higher eukaryotes with structured 5'-UTRs by promoting efficient NTPase-dependent 48S complex formation. Specifically binds to the 40S ribosome near the mRNA entrance. Does not possess a processive helicase activity.</text>
</comment>
<dbReference type="PANTHER" id="PTHR18934">
    <property type="entry name" value="ATP-DEPENDENT RNA HELICASE"/>
    <property type="match status" value="1"/>
</dbReference>
<name>A0A4W3JZ76_CALMI</name>
<evidence type="ECO:0000256" key="4">
    <source>
        <dbReference type="ARBA" id="ARBA00022741"/>
    </source>
</evidence>
<reference evidence="15" key="5">
    <citation type="submission" date="2025-09" db="UniProtKB">
        <authorList>
            <consortium name="Ensembl"/>
        </authorList>
    </citation>
    <scope>IDENTIFICATION</scope>
</reference>
<dbReference type="InterPro" id="IPR002464">
    <property type="entry name" value="DNA/RNA_helicase_DEAH_CS"/>
</dbReference>
<gene>
    <name evidence="11" type="primary">DHX29</name>
    <name evidence="15" type="synonym">dhx29</name>
</gene>
<dbReference type="Pfam" id="PF24899">
    <property type="entry name" value="UBA_DHX29"/>
    <property type="match status" value="1"/>
</dbReference>
<dbReference type="InterPro" id="IPR059023">
    <property type="entry name" value="RNA_hel_CTD"/>
</dbReference>
<comment type="subcellular location">
    <subcellularLocation>
        <location evidence="11">Cytoplasm</location>
    </subcellularLocation>
</comment>
<comment type="similarity">
    <text evidence="1 11">Belongs to the DEAD box helicase family. DEAH subfamily.</text>
</comment>
<keyword evidence="3 11" id="KW-0396">Initiation factor</keyword>
<evidence type="ECO:0000313" key="16">
    <source>
        <dbReference type="Proteomes" id="UP000314986"/>
    </source>
</evidence>
<reference evidence="16" key="1">
    <citation type="journal article" date="2006" name="Science">
        <title>Ancient noncoding elements conserved in the human genome.</title>
        <authorList>
            <person name="Venkatesh B."/>
            <person name="Kirkness E.F."/>
            <person name="Loh Y.H."/>
            <person name="Halpern A.L."/>
            <person name="Lee A.P."/>
            <person name="Johnson J."/>
            <person name="Dandona N."/>
            <person name="Viswanathan L.D."/>
            <person name="Tay A."/>
            <person name="Venter J.C."/>
            <person name="Strausberg R.L."/>
            <person name="Brenner S."/>
        </authorList>
    </citation>
    <scope>NUCLEOTIDE SEQUENCE [LARGE SCALE GENOMIC DNA]</scope>
</reference>
<evidence type="ECO:0000256" key="10">
    <source>
        <dbReference type="ARBA" id="ARBA00047984"/>
    </source>
</evidence>
<feature type="region of interest" description="Disordered" evidence="12">
    <location>
        <begin position="1"/>
        <end position="63"/>
    </location>
</feature>
<dbReference type="FunFam" id="1.20.120.1080:FF:000002">
    <property type="entry name" value="Putative ATP-dependent RNA helicase DHX36"/>
    <property type="match status" value="1"/>
</dbReference>
<dbReference type="InterPro" id="IPR056890">
    <property type="entry name" value="UBA_DHX29-like"/>
</dbReference>
<dbReference type="FunFam" id="3.40.50.300:FF:000325">
    <property type="entry name" value="ATP-dependent RNA helicase DHX29"/>
    <property type="match status" value="1"/>
</dbReference>
<reference evidence="16" key="3">
    <citation type="journal article" date="2014" name="Nature">
        <title>Elephant shark genome provides unique insights into gnathostome evolution.</title>
        <authorList>
            <consortium name="International Elephant Shark Genome Sequencing Consortium"/>
            <person name="Venkatesh B."/>
            <person name="Lee A.P."/>
            <person name="Ravi V."/>
            <person name="Maurya A.K."/>
            <person name="Lian M.M."/>
            <person name="Swann J.B."/>
            <person name="Ohta Y."/>
            <person name="Flajnik M.F."/>
            <person name="Sutoh Y."/>
            <person name="Kasahara M."/>
            <person name="Hoon S."/>
            <person name="Gangu V."/>
            <person name="Roy S.W."/>
            <person name="Irimia M."/>
            <person name="Korzh V."/>
            <person name="Kondrychyn I."/>
            <person name="Lim Z.W."/>
            <person name="Tay B.H."/>
            <person name="Tohari S."/>
            <person name="Kong K.W."/>
            <person name="Ho S."/>
            <person name="Lorente-Galdos B."/>
            <person name="Quilez J."/>
            <person name="Marques-Bonet T."/>
            <person name="Raney B.J."/>
            <person name="Ingham P.W."/>
            <person name="Tay A."/>
            <person name="Hillier L.W."/>
            <person name="Minx P."/>
            <person name="Boehm T."/>
            <person name="Wilson R.K."/>
            <person name="Brenner S."/>
            <person name="Warren W.C."/>
        </authorList>
    </citation>
    <scope>NUCLEOTIDE SEQUENCE [LARGE SCALE GENOMIC DNA]</scope>
</reference>
<keyword evidence="4 11" id="KW-0547">Nucleotide-binding</keyword>
<dbReference type="Pfam" id="PF26026">
    <property type="entry name" value="RNA_hel_CTD"/>
    <property type="match status" value="1"/>
</dbReference>
<reference evidence="16" key="2">
    <citation type="journal article" date="2007" name="PLoS Biol.">
        <title>Survey sequencing and comparative analysis of the elephant shark (Callorhinchus milii) genome.</title>
        <authorList>
            <person name="Venkatesh B."/>
            <person name="Kirkness E.F."/>
            <person name="Loh Y.H."/>
            <person name="Halpern A.L."/>
            <person name="Lee A.P."/>
            <person name="Johnson J."/>
            <person name="Dandona N."/>
            <person name="Viswanathan L.D."/>
            <person name="Tay A."/>
            <person name="Venter J.C."/>
            <person name="Strausberg R.L."/>
            <person name="Brenner S."/>
        </authorList>
    </citation>
    <scope>NUCLEOTIDE SEQUENCE [LARGE SCALE GENOMIC DNA]</scope>
</reference>
<dbReference type="InParanoid" id="A0A4W3JZ76"/>
<dbReference type="InterPro" id="IPR034730">
    <property type="entry name" value="DHX29"/>
</dbReference>
<feature type="compositionally biased region" description="Basic and acidic residues" evidence="12">
    <location>
        <begin position="1"/>
        <end position="12"/>
    </location>
</feature>
<dbReference type="EC" id="3.6.4.13" evidence="11"/>
<dbReference type="GO" id="GO:0003723">
    <property type="term" value="F:RNA binding"/>
    <property type="evidence" value="ECO:0007669"/>
    <property type="project" value="TreeGrafter"/>
</dbReference>
<dbReference type="Gene3D" id="3.40.50.300">
    <property type="entry name" value="P-loop containing nucleotide triphosphate hydrolases"/>
    <property type="match status" value="2"/>
</dbReference>
<dbReference type="GO" id="GO:0003743">
    <property type="term" value="F:translation initiation factor activity"/>
    <property type="evidence" value="ECO:0007669"/>
    <property type="project" value="UniProtKB-KW"/>
</dbReference>
<dbReference type="Pfam" id="PF04408">
    <property type="entry name" value="WHD_HA2"/>
    <property type="match status" value="1"/>
</dbReference>
<keyword evidence="5 11" id="KW-0378">Hydrolase</keyword>
<protein>
    <recommendedName>
        <fullName evidence="11">ATP-dependent RNA helicase DHX29</fullName>
        <ecNumber evidence="11">3.6.4.13</ecNumber>
    </recommendedName>
    <alternativeName>
        <fullName evidence="11">DEAH box protein 29</fullName>
    </alternativeName>
</protein>
<feature type="compositionally biased region" description="Polar residues" evidence="12">
    <location>
        <begin position="319"/>
        <end position="328"/>
    </location>
</feature>
<dbReference type="Proteomes" id="UP000314986">
    <property type="component" value="Unassembled WGS sequence"/>
</dbReference>
<dbReference type="GO" id="GO:0003724">
    <property type="term" value="F:RNA helicase activity"/>
    <property type="evidence" value="ECO:0007669"/>
    <property type="project" value="UniProtKB-UniRule"/>
</dbReference>
<dbReference type="InterPro" id="IPR011545">
    <property type="entry name" value="DEAD/DEAH_box_helicase_dom"/>
</dbReference>
<evidence type="ECO:0000256" key="11">
    <source>
        <dbReference type="HAMAP-Rule" id="MF_03068"/>
    </source>
</evidence>
<evidence type="ECO:0000259" key="13">
    <source>
        <dbReference type="PROSITE" id="PS51192"/>
    </source>
</evidence>
<dbReference type="SMART" id="SM00490">
    <property type="entry name" value="HELICc"/>
    <property type="match status" value="1"/>
</dbReference>
<dbReference type="PANTHER" id="PTHR18934:SF264">
    <property type="entry name" value="ATP-DEPENDENT RNA HELICASE DHX29"/>
    <property type="match status" value="1"/>
</dbReference>
<organism evidence="15 16">
    <name type="scientific">Callorhinchus milii</name>
    <name type="common">Ghost shark</name>
    <dbReference type="NCBI Taxonomy" id="7868"/>
    <lineage>
        <taxon>Eukaryota</taxon>
        <taxon>Metazoa</taxon>
        <taxon>Chordata</taxon>
        <taxon>Craniata</taxon>
        <taxon>Vertebrata</taxon>
        <taxon>Chondrichthyes</taxon>
        <taxon>Holocephali</taxon>
        <taxon>Chimaeriformes</taxon>
        <taxon>Callorhinchidae</taxon>
        <taxon>Callorhinchus</taxon>
    </lineage>
</organism>
<dbReference type="InterPro" id="IPR056328">
    <property type="entry name" value="DSRM_DHX29"/>
</dbReference>
<dbReference type="PROSITE" id="PS51194">
    <property type="entry name" value="HELICASE_CTER"/>
    <property type="match status" value="1"/>
</dbReference>
<dbReference type="Pfam" id="PF21010">
    <property type="entry name" value="HA2_C"/>
    <property type="match status" value="1"/>
</dbReference>
<feature type="compositionally biased region" description="Low complexity" evidence="12">
    <location>
        <begin position="20"/>
        <end position="30"/>
    </location>
</feature>
<proteinExistence type="inferred from homology"/>
<evidence type="ECO:0000259" key="14">
    <source>
        <dbReference type="PROSITE" id="PS51194"/>
    </source>
</evidence>
<dbReference type="PROSITE" id="PS00690">
    <property type="entry name" value="DEAH_ATP_HELICASE"/>
    <property type="match status" value="1"/>
</dbReference>
<evidence type="ECO:0000256" key="1">
    <source>
        <dbReference type="ARBA" id="ARBA00008792"/>
    </source>
</evidence>
<dbReference type="Ensembl" id="ENSCMIT00000048971.1">
    <property type="protein sequence ID" value="ENSCMIP00000048297.1"/>
    <property type="gene ID" value="ENSCMIG00000019734.1"/>
</dbReference>
<evidence type="ECO:0000313" key="15">
    <source>
        <dbReference type="Ensembl" id="ENSCMIP00000048297.1"/>
    </source>
</evidence>
<dbReference type="GO" id="GO:0005524">
    <property type="term" value="F:ATP binding"/>
    <property type="evidence" value="ECO:0007669"/>
    <property type="project" value="UniProtKB-UniRule"/>
</dbReference>
<keyword evidence="16" id="KW-1185">Reference proteome</keyword>
<keyword evidence="2 11" id="KW-0963">Cytoplasm</keyword>
<evidence type="ECO:0000256" key="9">
    <source>
        <dbReference type="ARBA" id="ARBA00023054"/>
    </source>
</evidence>
<evidence type="ECO:0000256" key="8">
    <source>
        <dbReference type="ARBA" id="ARBA00022917"/>
    </source>
</evidence>
<keyword evidence="6 11" id="KW-0347">Helicase</keyword>
<dbReference type="InterPro" id="IPR048333">
    <property type="entry name" value="HA2_WH"/>
</dbReference>
<evidence type="ECO:0000256" key="5">
    <source>
        <dbReference type="ARBA" id="ARBA00022801"/>
    </source>
</evidence>
<dbReference type="Pfam" id="PF00270">
    <property type="entry name" value="DEAD"/>
    <property type="match status" value="1"/>
</dbReference>
<dbReference type="SMART" id="SM00847">
    <property type="entry name" value="HA2"/>
    <property type="match status" value="1"/>
</dbReference>
<dbReference type="STRING" id="7868.ENSCMIP00000048297"/>
<dbReference type="FunFam" id="3.40.50.300:FF:000500">
    <property type="entry name" value="ATP-dependent RNA helicase DHX29"/>
    <property type="match status" value="1"/>
</dbReference>
<evidence type="ECO:0000256" key="7">
    <source>
        <dbReference type="ARBA" id="ARBA00022840"/>
    </source>
</evidence>
<keyword evidence="9" id="KW-0175">Coiled coil</keyword>
<feature type="domain" description="Helicase C-terminal" evidence="14">
    <location>
        <begin position="845"/>
        <end position="1014"/>
    </location>
</feature>
<dbReference type="HAMAP" id="MF_03068">
    <property type="entry name" value="DHX29"/>
    <property type="match status" value="1"/>
</dbReference>
<dbReference type="SMART" id="SM00487">
    <property type="entry name" value="DEXDc"/>
    <property type="match status" value="1"/>
</dbReference>
<comment type="catalytic activity">
    <reaction evidence="10 11">
        <text>ATP + H2O = ADP + phosphate + H(+)</text>
        <dbReference type="Rhea" id="RHEA:13065"/>
        <dbReference type="ChEBI" id="CHEBI:15377"/>
        <dbReference type="ChEBI" id="CHEBI:15378"/>
        <dbReference type="ChEBI" id="CHEBI:30616"/>
        <dbReference type="ChEBI" id="CHEBI:43474"/>
        <dbReference type="ChEBI" id="CHEBI:456216"/>
        <dbReference type="EC" id="3.6.4.13"/>
    </reaction>
</comment>
<sequence length="1365" mass="153921">CGGKSWEKRKSEPLPPPGPSGQAPEGAQQPSDGKKQTPRPPVARVAAKESKGPKTYSFGATSRNEASGNLDKSAIKVLIEPELEQRIIRLINQFKKEQCWSGTISGRLTAKKLQDLYGALQNFSFKTEHIEEAMKNTVIYGGDLHSALDWLCLNLPDDLLPDGFSLKLQEDEEEKTKAKSKTMQKSPVEPAIKSQVSEATAHKDKPQAQTKGVGVKQWILRYAEEVSYDDDEPLVADVQLSEEKSEEEEHFDPNELYLELVAKLQDVKERALTFKQNNNRQAQREAGDRIKILQREMKQLETHPAFERSTKIQEVKIPNKSSTSQPLDSKSEDSLNLRMLEDCGAKVKEEAKNAPKDVRNFDYNARSWTGKSPKQFLIDWCRKNYPISPAPSYRKIPAGRFWKSSVRVHREKDGILEVCPTILTEDSMQAQHLASTLALWHLVRGQAIHQLLPPTYRTVWLEWSDAEKQKAEKRQTEKNKPREQFITRLLNTLKQQQPSRQTSSTVEDPEDSWENLVSDDFENISINKDKSDNLKISRNIYKNLQRSSQFRELLNERELLPVFQHKTRILETLRRHRVVVVAGETGSGKSTQIPQFLLEDLLSSDSPKCNIICTQPRRISAASLATRVCDELGCLEGPGGKNSLCGYQIRMESKVGESCRLLYCTTGILLRKLQQDQLLSTVSHVIVDEVHERSVHSDFLLIILKEIMQKRLDLNLVLMSATVDSGKFANYFAHCPIISIPGRLYPVEVFHLEDVVEATGYTLEQDSEYCQRFLEEEEEEIKVSVGGKGGKTFQHQESLFKSAAIGPNFGAYLEDYSMRTRHATVYMNPNKINMELILEVLHFLDINAQYSALSGAVLIFLPGLAHIQQLHDHLTADKRFQDRRRYKVIALHSILSSQDQAAAFTVPPPGVRKIVLATNIAETGITIPDVVFVIDSGKTKENRYRESSQMSSLVETFVSKANALQRQGRAGRVQEGFCFRLYTKERFHSFIDYSVPEILRVPLEELCLHIMKCNHGSPEEFLSKALDPPQAQSIGNAMNLLKKIGACEINEAKLTPLGLHLAALPVNVKIGKMLIFGAIFGCLDPVATIAAAMTEKSPFVTPLSRKDEANLAKASMAIANSDHLTLYNAYLGWKNARHTSYRTEMAYCKQHFLSRTALLTMQDIKQELIRLVEIAGFVAPGARGAKHHSWDRESSVGVPKKNLSQQEISLLKAVLAAGLYDNVGKIKYTPSVDITDKIACSVETAQGKAHLHPSSVNKDLQSNGWLLFQEKVKYGKIYLRETTEISSFPILLFGGDILVQHHKRLLLVDGWIKFQAPVRTGIIFKELRALIDSVLTKKLEDPKLFLEDDQIIQTIVQLIQTEHTN</sequence>
<evidence type="ECO:0000256" key="2">
    <source>
        <dbReference type="ARBA" id="ARBA00022490"/>
    </source>
</evidence>
<dbReference type="GO" id="GO:0045948">
    <property type="term" value="P:positive regulation of translational initiation"/>
    <property type="evidence" value="ECO:0007669"/>
    <property type="project" value="UniProtKB-UniRule"/>
</dbReference>
<dbReference type="CDD" id="cd18791">
    <property type="entry name" value="SF2_C_RHA"/>
    <property type="match status" value="1"/>
</dbReference>
<dbReference type="InterPro" id="IPR001650">
    <property type="entry name" value="Helicase_C-like"/>
</dbReference>
<feature type="domain" description="Helicase ATP-binding" evidence="13">
    <location>
        <begin position="570"/>
        <end position="741"/>
    </location>
</feature>
<dbReference type="InterPro" id="IPR011709">
    <property type="entry name" value="DEAD-box_helicase_OB_fold"/>
</dbReference>
<keyword evidence="7 11" id="KW-0067">ATP-binding</keyword>
<dbReference type="Gene3D" id="1.20.120.1080">
    <property type="match status" value="1"/>
</dbReference>
<dbReference type="InterPro" id="IPR014001">
    <property type="entry name" value="Helicase_ATP-bd"/>
</dbReference>
<dbReference type="SUPFAM" id="SSF52540">
    <property type="entry name" value="P-loop containing nucleoside triphosphate hydrolases"/>
    <property type="match status" value="1"/>
</dbReference>
<dbReference type="GO" id="GO:0016887">
    <property type="term" value="F:ATP hydrolysis activity"/>
    <property type="evidence" value="ECO:0007669"/>
    <property type="project" value="RHEA"/>
</dbReference>
<dbReference type="OMA" id="SWFANMS"/>
<evidence type="ECO:0000256" key="3">
    <source>
        <dbReference type="ARBA" id="ARBA00022540"/>
    </source>
</evidence>
<dbReference type="Pfam" id="PF24385">
    <property type="entry name" value="DSRM_DHX29"/>
    <property type="match status" value="1"/>
</dbReference>
<accession>A0A4W3JZ76</accession>
<dbReference type="GeneTree" id="ENSGT00940000157286"/>
<dbReference type="InterPro" id="IPR007502">
    <property type="entry name" value="Helicase-assoc_dom"/>
</dbReference>
<evidence type="ECO:0000256" key="12">
    <source>
        <dbReference type="SAM" id="MobiDB-lite"/>
    </source>
</evidence>
<comment type="subunit">
    <text evidence="11">Part of the 43S pre-initiation complex (PIC).</text>
</comment>
<dbReference type="GO" id="GO:0005737">
    <property type="term" value="C:cytoplasm"/>
    <property type="evidence" value="ECO:0007669"/>
    <property type="project" value="UniProtKB-SubCell"/>
</dbReference>
<keyword evidence="8 11" id="KW-0648">Protein biosynthesis</keyword>
<reference evidence="15" key="4">
    <citation type="submission" date="2025-08" db="UniProtKB">
        <authorList>
            <consortium name="Ensembl"/>
        </authorList>
    </citation>
    <scope>IDENTIFICATION</scope>
</reference>
<dbReference type="Pfam" id="PF07717">
    <property type="entry name" value="OB_NTP_bind"/>
    <property type="match status" value="1"/>
</dbReference>
<dbReference type="PROSITE" id="PS51192">
    <property type="entry name" value="HELICASE_ATP_BIND_1"/>
    <property type="match status" value="1"/>
</dbReference>
<dbReference type="Pfam" id="PF00271">
    <property type="entry name" value="Helicase_C"/>
    <property type="match status" value="1"/>
</dbReference>